<feature type="region of interest" description="Disordered" evidence="1">
    <location>
        <begin position="158"/>
        <end position="196"/>
    </location>
</feature>
<dbReference type="EMBL" id="CAVLGL010000104">
    <property type="protein sequence ID" value="CAK1598374.1"/>
    <property type="molecule type" value="Genomic_DNA"/>
</dbReference>
<dbReference type="Proteomes" id="UP001314205">
    <property type="component" value="Unassembled WGS sequence"/>
</dbReference>
<reference evidence="2 3" key="1">
    <citation type="submission" date="2023-11" db="EMBL/GenBank/DDBJ databases">
        <authorList>
            <person name="Hedman E."/>
            <person name="Englund M."/>
            <person name="Stromberg M."/>
            <person name="Nyberg Akerstrom W."/>
            <person name="Nylinder S."/>
            <person name="Jareborg N."/>
            <person name="Kallberg Y."/>
            <person name="Kronander E."/>
        </authorList>
    </citation>
    <scope>NUCLEOTIDE SEQUENCE [LARGE SCALE GENOMIC DNA]</scope>
</reference>
<organism evidence="2 3">
    <name type="scientific">Parnassius mnemosyne</name>
    <name type="common">clouded apollo</name>
    <dbReference type="NCBI Taxonomy" id="213953"/>
    <lineage>
        <taxon>Eukaryota</taxon>
        <taxon>Metazoa</taxon>
        <taxon>Ecdysozoa</taxon>
        <taxon>Arthropoda</taxon>
        <taxon>Hexapoda</taxon>
        <taxon>Insecta</taxon>
        <taxon>Pterygota</taxon>
        <taxon>Neoptera</taxon>
        <taxon>Endopterygota</taxon>
        <taxon>Lepidoptera</taxon>
        <taxon>Glossata</taxon>
        <taxon>Ditrysia</taxon>
        <taxon>Papilionoidea</taxon>
        <taxon>Papilionidae</taxon>
        <taxon>Parnassiinae</taxon>
        <taxon>Parnassini</taxon>
        <taxon>Parnassius</taxon>
        <taxon>Driopa</taxon>
    </lineage>
</organism>
<evidence type="ECO:0000256" key="1">
    <source>
        <dbReference type="SAM" id="MobiDB-lite"/>
    </source>
</evidence>
<dbReference type="AlphaFoldDB" id="A0AAV1LWI3"/>
<protein>
    <submittedName>
        <fullName evidence="2">Uncharacterized protein</fullName>
    </submittedName>
</protein>
<keyword evidence="3" id="KW-1185">Reference proteome</keyword>
<accession>A0AAV1LWI3</accession>
<evidence type="ECO:0000313" key="3">
    <source>
        <dbReference type="Proteomes" id="UP001314205"/>
    </source>
</evidence>
<proteinExistence type="predicted"/>
<evidence type="ECO:0000313" key="2">
    <source>
        <dbReference type="EMBL" id="CAK1598374.1"/>
    </source>
</evidence>
<sequence>MTFAIIPDTNNLVYPFDFGSLLWILRPGLYRLDIYIKDRRVNCGIATSRCNTLRRRSLDNETTLAVIRQRRAQHPVNSSDHVCQACWDLAQQQSVDEPRQLGHHNVCLRCGSSLASRSQLRICNVIQEWIMPRTAKEESHICHNCWVAADRAAIHMVSGPSTSFQGSSHEDVQPQAQDLPTEPSNEEVGNNQPEPTIVLPDYMRAIEMERSWTRYQDNIVPPAQFLDDILIIIEEE</sequence>
<gene>
    <name evidence="2" type="ORF">PARMNEM_LOCUS17371</name>
</gene>
<name>A0AAV1LWI3_9NEOP</name>
<comment type="caution">
    <text evidence="2">The sequence shown here is derived from an EMBL/GenBank/DDBJ whole genome shotgun (WGS) entry which is preliminary data.</text>
</comment>